<organism evidence="3 4">
    <name type="scientific">Nocardioides panacihumi</name>
    <dbReference type="NCBI Taxonomy" id="400774"/>
    <lineage>
        <taxon>Bacteria</taxon>
        <taxon>Bacillati</taxon>
        <taxon>Actinomycetota</taxon>
        <taxon>Actinomycetes</taxon>
        <taxon>Propionibacteriales</taxon>
        <taxon>Nocardioidaceae</taxon>
        <taxon>Nocardioides</taxon>
    </lineage>
</organism>
<keyword evidence="2" id="KW-0472">Membrane</keyword>
<dbReference type="EMBL" id="BAAAPB010000005">
    <property type="protein sequence ID" value="GAA1974721.1"/>
    <property type="molecule type" value="Genomic_DNA"/>
</dbReference>
<evidence type="ECO:0000256" key="2">
    <source>
        <dbReference type="SAM" id="Phobius"/>
    </source>
</evidence>
<dbReference type="Proteomes" id="UP001500571">
    <property type="component" value="Unassembled WGS sequence"/>
</dbReference>
<dbReference type="RefSeq" id="WP_344047955.1">
    <property type="nucleotide sequence ID" value="NZ_BAAAPB010000005.1"/>
</dbReference>
<evidence type="ECO:0000256" key="1">
    <source>
        <dbReference type="SAM" id="MobiDB-lite"/>
    </source>
</evidence>
<keyword evidence="2" id="KW-0812">Transmembrane</keyword>
<evidence type="ECO:0000313" key="3">
    <source>
        <dbReference type="EMBL" id="GAA1974721.1"/>
    </source>
</evidence>
<sequence>MPVPHFLNFLQVPRARRSIGAFFIWTGGIHVGILSADPTAYRHFADQALFSFVSRGWADVFMAQPRLWAGALALGETVAGILLLTRGRAVGIGWAATIVFHALLLLFGLGFWLWAVPALVVLSTLAWADRAEWRGTTPGRTRALPRHAYTTPRTRGGTPSAPGRRA</sequence>
<reference evidence="4" key="1">
    <citation type="journal article" date="2019" name="Int. J. Syst. Evol. Microbiol.">
        <title>The Global Catalogue of Microorganisms (GCM) 10K type strain sequencing project: providing services to taxonomists for standard genome sequencing and annotation.</title>
        <authorList>
            <consortium name="The Broad Institute Genomics Platform"/>
            <consortium name="The Broad Institute Genome Sequencing Center for Infectious Disease"/>
            <person name="Wu L."/>
            <person name="Ma J."/>
        </authorList>
    </citation>
    <scope>NUCLEOTIDE SEQUENCE [LARGE SCALE GENOMIC DNA]</scope>
    <source>
        <strain evidence="4">JCM 15309</strain>
    </source>
</reference>
<keyword evidence="2" id="KW-1133">Transmembrane helix</keyword>
<accession>A0ABP5D932</accession>
<keyword evidence="4" id="KW-1185">Reference proteome</keyword>
<gene>
    <name evidence="3" type="ORF">GCM10009798_39950</name>
</gene>
<proteinExistence type="predicted"/>
<evidence type="ECO:0008006" key="5">
    <source>
        <dbReference type="Google" id="ProtNLM"/>
    </source>
</evidence>
<comment type="caution">
    <text evidence="3">The sequence shown here is derived from an EMBL/GenBank/DDBJ whole genome shotgun (WGS) entry which is preliminary data.</text>
</comment>
<protein>
    <recommendedName>
        <fullName evidence="5">DoxX family membrane protein</fullName>
    </recommendedName>
</protein>
<evidence type="ECO:0000313" key="4">
    <source>
        <dbReference type="Proteomes" id="UP001500571"/>
    </source>
</evidence>
<name>A0ABP5D932_9ACTN</name>
<feature type="transmembrane region" description="Helical" evidence="2">
    <location>
        <begin position="67"/>
        <end position="85"/>
    </location>
</feature>
<feature type="region of interest" description="Disordered" evidence="1">
    <location>
        <begin position="138"/>
        <end position="166"/>
    </location>
</feature>
<feature type="transmembrane region" description="Helical" evidence="2">
    <location>
        <begin position="92"/>
        <end position="115"/>
    </location>
</feature>